<dbReference type="InterPro" id="IPR010918">
    <property type="entry name" value="PurM-like_C_dom"/>
</dbReference>
<dbReference type="RefSeq" id="WP_040324020.1">
    <property type="nucleotide sequence ID" value="NZ_ALPT02000049.1"/>
</dbReference>
<dbReference type="Proteomes" id="UP000297014">
    <property type="component" value="Unassembled WGS sequence"/>
</dbReference>
<dbReference type="Gene3D" id="3.90.650.10">
    <property type="entry name" value="PurM-like C-terminal domain"/>
    <property type="match status" value="1"/>
</dbReference>
<proteinExistence type="predicted"/>
<accession>A0A094XD66</accession>
<dbReference type="AlphaFoldDB" id="A0A094XD66"/>
<dbReference type="eggNOG" id="COG0709">
    <property type="taxonomic scope" value="Bacteria"/>
</dbReference>
<feature type="domain" description="PurM-like C-terminal" evidence="1">
    <location>
        <begin position="27"/>
        <end position="70"/>
    </location>
</feature>
<dbReference type="Pfam" id="PF02769">
    <property type="entry name" value="AIRS_C"/>
    <property type="match status" value="1"/>
</dbReference>
<dbReference type="Proteomes" id="UP000002754">
    <property type="component" value="Unassembled WGS sequence"/>
</dbReference>
<keyword evidence="4" id="KW-1185">Reference proteome</keyword>
<evidence type="ECO:0000313" key="3">
    <source>
        <dbReference type="EMBL" id="THG91893.1"/>
    </source>
</evidence>
<organism evidence="2 4">
    <name type="scientific">Alkalihalobacillus alcalophilus ATCC 27647 = CGMCC 1.3604</name>
    <dbReference type="NCBI Taxonomy" id="1218173"/>
    <lineage>
        <taxon>Bacteria</taxon>
        <taxon>Bacillati</taxon>
        <taxon>Bacillota</taxon>
        <taxon>Bacilli</taxon>
        <taxon>Bacillales</taxon>
        <taxon>Bacillaceae</taxon>
        <taxon>Alkalihalobacillus</taxon>
    </lineage>
</organism>
<gene>
    <name evidence="3" type="ORF">AJ85_00930</name>
    <name evidence="2" type="ORF">BALCAV_0214575</name>
</gene>
<dbReference type="EMBL" id="JALP01000038">
    <property type="protein sequence ID" value="THG91893.1"/>
    <property type="molecule type" value="Genomic_DNA"/>
</dbReference>
<dbReference type="EMBL" id="ALPT02000049">
    <property type="protein sequence ID" value="KGA96720.1"/>
    <property type="molecule type" value="Genomic_DNA"/>
</dbReference>
<dbReference type="InterPro" id="IPR036676">
    <property type="entry name" value="PurM-like_C_sf"/>
</dbReference>
<protein>
    <recommendedName>
        <fullName evidence="1">PurM-like C-terminal domain-containing protein</fullName>
    </recommendedName>
</protein>
<evidence type="ECO:0000313" key="5">
    <source>
        <dbReference type="Proteomes" id="UP000297014"/>
    </source>
</evidence>
<reference evidence="3 5" key="2">
    <citation type="submission" date="2014-01" db="EMBL/GenBank/DDBJ databases">
        <title>Draft genome sequencing of Bacillus alcalophilus CGMCC 1.3604.</title>
        <authorList>
            <person name="Yang J."/>
            <person name="Diao L."/>
            <person name="Yang S."/>
        </authorList>
    </citation>
    <scope>NUCLEOTIDE SEQUENCE [LARGE SCALE GENOMIC DNA]</scope>
    <source>
        <strain evidence="3 5">CGMCC 1.3604</strain>
    </source>
</reference>
<comment type="caution">
    <text evidence="2">The sequence shown here is derived from an EMBL/GenBank/DDBJ whole genome shotgun (WGS) entry which is preliminary data.</text>
</comment>
<dbReference type="STRING" id="1218173.BALCAV_0214575"/>
<dbReference type="SUPFAM" id="SSF56042">
    <property type="entry name" value="PurM C-terminal domain-like"/>
    <property type="match status" value="1"/>
</dbReference>
<evidence type="ECO:0000313" key="2">
    <source>
        <dbReference type="EMBL" id="KGA96720.1"/>
    </source>
</evidence>
<sequence>MYNNISSYRSRVRNKNVITTEEEQLLYDPQTSGGLLIIVPQSQVDAFLTKLSDQGESGYVIGKVLEKDEVPIITKNTF</sequence>
<name>A0A094XD66_ALKAL</name>
<reference evidence="2 4" key="1">
    <citation type="journal article" date="2014" name="Genome Announc.">
        <title>Draft Genome Sequence of Bacillus alcalophilus AV1934, a Classic Alkaliphile Isolated from Human Feces in 1934.</title>
        <authorList>
            <person name="Attie O."/>
            <person name="Jayaprakash A."/>
            <person name="Shah H."/>
            <person name="Paulsen I.T."/>
            <person name="Morino M."/>
            <person name="Takahashi Y."/>
            <person name="Narumi I."/>
            <person name="Sachidanandam R."/>
            <person name="Satoh K."/>
            <person name="Ito M."/>
            <person name="Krulwich T.A."/>
        </authorList>
    </citation>
    <scope>NUCLEOTIDE SEQUENCE [LARGE SCALE GENOMIC DNA]</scope>
    <source>
        <strain evidence="2 4">AV1934</strain>
    </source>
</reference>
<evidence type="ECO:0000259" key="1">
    <source>
        <dbReference type="Pfam" id="PF02769"/>
    </source>
</evidence>
<evidence type="ECO:0000313" key="4">
    <source>
        <dbReference type="Proteomes" id="UP000002754"/>
    </source>
</evidence>